<name>A0A9P4GS20_9PLEO</name>
<accession>A0A9P4GS20</accession>
<feature type="domain" description="Heterokaryon incompatibility" evidence="1">
    <location>
        <begin position="50"/>
        <end position="187"/>
    </location>
</feature>
<dbReference type="PANTHER" id="PTHR24148:SF81">
    <property type="entry name" value="HETEROKARYON INCOMPATIBILITY DOMAIN-CONTAINING PROTEIN"/>
    <property type="match status" value="1"/>
</dbReference>
<comment type="caution">
    <text evidence="2">The sequence shown here is derived from an EMBL/GenBank/DDBJ whole genome shotgun (WGS) entry which is preliminary data.</text>
</comment>
<dbReference type="PANTHER" id="PTHR24148">
    <property type="entry name" value="ANKYRIN REPEAT DOMAIN-CONTAINING PROTEIN 39 HOMOLOG-RELATED"/>
    <property type="match status" value="1"/>
</dbReference>
<dbReference type="RefSeq" id="XP_040793273.1">
    <property type="nucleotide sequence ID" value="XM_040927738.1"/>
</dbReference>
<proteinExistence type="predicted"/>
<evidence type="ECO:0000259" key="1">
    <source>
        <dbReference type="Pfam" id="PF06985"/>
    </source>
</evidence>
<reference evidence="2" key="1">
    <citation type="submission" date="2020-01" db="EMBL/GenBank/DDBJ databases">
        <authorList>
            <consortium name="DOE Joint Genome Institute"/>
            <person name="Haridas S."/>
            <person name="Albert R."/>
            <person name="Binder M."/>
            <person name="Bloem J."/>
            <person name="Labutti K."/>
            <person name="Salamov A."/>
            <person name="Andreopoulos B."/>
            <person name="Baker S.E."/>
            <person name="Barry K."/>
            <person name="Bills G."/>
            <person name="Bluhm B.H."/>
            <person name="Cannon C."/>
            <person name="Castanera R."/>
            <person name="Culley D.E."/>
            <person name="Daum C."/>
            <person name="Ezra D."/>
            <person name="Gonzalez J.B."/>
            <person name="Henrissat B."/>
            <person name="Kuo A."/>
            <person name="Liang C."/>
            <person name="Lipzen A."/>
            <person name="Lutzoni F."/>
            <person name="Magnuson J."/>
            <person name="Mondo S."/>
            <person name="Nolan M."/>
            <person name="Ohm R."/>
            <person name="Pangilinan J."/>
            <person name="Park H.-J."/>
            <person name="Ramirez L."/>
            <person name="Alfaro M."/>
            <person name="Sun H."/>
            <person name="Tritt A."/>
            <person name="Yoshinaga Y."/>
            <person name="Zwiers L.-H."/>
            <person name="Turgeon B.G."/>
            <person name="Goodwin S.B."/>
            <person name="Spatafora J.W."/>
            <person name="Crous P.W."/>
            <person name="Grigoriev I.V."/>
        </authorList>
    </citation>
    <scope>NUCLEOTIDE SEQUENCE</scope>
    <source>
        <strain evidence="2">CBS 394.84</strain>
    </source>
</reference>
<sequence length="555" mass="62857">MAAVSERRRYEYQPLGPGEIRILRLRPGSDGSALSGDLLVVPIHADYLVYDALSYMWGDSTPTDVIYLSDEVLPIAANLTAALHHLRYIHRPLVLWVDAISINQDDIAERELQIRIMRQIFSLADTVRIWINEPDVDDTNEAVSALKDFSNASDREFEELGPNPSFWDPVVPIFSNPYWNRAWVQQELAPEWGRHMMPFALYYTPAANDIAIYADGIKLWQLLRLLTNCSNLAMTDTRDRVYALMHLAEDYEEGGIEVDYAKNEVDVMIEAVAYHVARAQDIDFLDDCALGVDKCSVHDGGTCLDVPSWLPRVWLGCDTGHSLSSEKGPMQTRCLPNSILTTERRLRVRGLRFNTVRRCLNRGIDSPETTIEEFWISSFGIYLRVFGGYKVQSLPRELYSILVQNFVRIVPSFNDMVLSLSTFLRLAQDPQLARREVGIDGSLLVDLVKALDGASIIVLGGILELLQDRMLILNETGNLGLISKCDLDEKTDEIWVALGCSYPIILRPTDNGRYQFVCAAYIPKLEEFQVLKDLSSYVQPEDKVGEWTVVDIEIE</sequence>
<protein>
    <recommendedName>
        <fullName evidence="1">Heterokaryon incompatibility domain-containing protein</fullName>
    </recommendedName>
</protein>
<dbReference type="OrthoDB" id="2157530at2759"/>
<evidence type="ECO:0000313" key="2">
    <source>
        <dbReference type="EMBL" id="KAF1850710.1"/>
    </source>
</evidence>
<dbReference type="GeneID" id="63844991"/>
<evidence type="ECO:0000313" key="3">
    <source>
        <dbReference type="Proteomes" id="UP000800039"/>
    </source>
</evidence>
<dbReference type="AlphaFoldDB" id="A0A9P4GS20"/>
<gene>
    <name evidence="2" type="ORF">K460DRAFT_271573</name>
</gene>
<dbReference type="EMBL" id="ML976614">
    <property type="protein sequence ID" value="KAF1850710.1"/>
    <property type="molecule type" value="Genomic_DNA"/>
</dbReference>
<keyword evidence="3" id="KW-1185">Reference proteome</keyword>
<dbReference type="InterPro" id="IPR010730">
    <property type="entry name" value="HET"/>
</dbReference>
<dbReference type="Pfam" id="PF06985">
    <property type="entry name" value="HET"/>
    <property type="match status" value="1"/>
</dbReference>
<dbReference type="Proteomes" id="UP000800039">
    <property type="component" value="Unassembled WGS sequence"/>
</dbReference>
<organism evidence="2 3">
    <name type="scientific">Cucurbitaria berberidis CBS 394.84</name>
    <dbReference type="NCBI Taxonomy" id="1168544"/>
    <lineage>
        <taxon>Eukaryota</taxon>
        <taxon>Fungi</taxon>
        <taxon>Dikarya</taxon>
        <taxon>Ascomycota</taxon>
        <taxon>Pezizomycotina</taxon>
        <taxon>Dothideomycetes</taxon>
        <taxon>Pleosporomycetidae</taxon>
        <taxon>Pleosporales</taxon>
        <taxon>Pleosporineae</taxon>
        <taxon>Cucurbitariaceae</taxon>
        <taxon>Cucurbitaria</taxon>
    </lineage>
</organism>
<dbReference type="InterPro" id="IPR052895">
    <property type="entry name" value="HetReg/Transcr_Mod"/>
</dbReference>